<keyword evidence="2" id="KW-1185">Reference proteome</keyword>
<dbReference type="EMBL" id="OX465086">
    <property type="protein sequence ID" value="CAI9265883.1"/>
    <property type="molecule type" value="Genomic_DNA"/>
</dbReference>
<gene>
    <name evidence="1" type="ORF">LSALG_LOCUS6465</name>
</gene>
<protein>
    <submittedName>
        <fullName evidence="1">Uncharacterized protein</fullName>
    </submittedName>
</protein>
<organism evidence="1 2">
    <name type="scientific">Lactuca saligna</name>
    <name type="common">Willowleaf lettuce</name>
    <dbReference type="NCBI Taxonomy" id="75948"/>
    <lineage>
        <taxon>Eukaryota</taxon>
        <taxon>Viridiplantae</taxon>
        <taxon>Streptophyta</taxon>
        <taxon>Embryophyta</taxon>
        <taxon>Tracheophyta</taxon>
        <taxon>Spermatophyta</taxon>
        <taxon>Magnoliopsida</taxon>
        <taxon>eudicotyledons</taxon>
        <taxon>Gunneridae</taxon>
        <taxon>Pentapetalae</taxon>
        <taxon>asterids</taxon>
        <taxon>campanulids</taxon>
        <taxon>Asterales</taxon>
        <taxon>Asteraceae</taxon>
        <taxon>Cichorioideae</taxon>
        <taxon>Cichorieae</taxon>
        <taxon>Lactucinae</taxon>
        <taxon>Lactuca</taxon>
    </lineage>
</organism>
<name>A0AA35VBM7_LACSI</name>
<sequence length="187" mass="21592">MYKPAPSIRLRLKTVTSSTFIEKKMNNWKRERLSVMMLIRYRLSLLLHLVRPYHNIQSNIIGPPLLSPSKSLGVVPCTLSTLSPLLKTFGGITKPSKKPLSKKSEDRFNTFQKPSKKHFKPLQESNGAMLEDVQPIHLQNDDFVFRLQEITQHTQDFSWSLTSLERNSLIVELCRALQEKRLLSGFM</sequence>
<evidence type="ECO:0000313" key="2">
    <source>
        <dbReference type="Proteomes" id="UP001177003"/>
    </source>
</evidence>
<dbReference type="AlphaFoldDB" id="A0AA35VBM7"/>
<evidence type="ECO:0000313" key="1">
    <source>
        <dbReference type="EMBL" id="CAI9265883.1"/>
    </source>
</evidence>
<dbReference type="Proteomes" id="UP001177003">
    <property type="component" value="Chromosome 0"/>
</dbReference>
<accession>A0AA35VBM7</accession>
<reference evidence="1" key="1">
    <citation type="submission" date="2023-04" db="EMBL/GenBank/DDBJ databases">
        <authorList>
            <person name="Vijverberg K."/>
            <person name="Xiong W."/>
            <person name="Schranz E."/>
        </authorList>
    </citation>
    <scope>NUCLEOTIDE SEQUENCE</scope>
</reference>
<proteinExistence type="predicted"/>